<comment type="similarity">
    <text evidence="3 8">Belongs to the acetolactate synthase small subunit family.</text>
</comment>
<keyword evidence="5 8" id="KW-0028">Amino-acid biosynthesis</keyword>
<evidence type="ECO:0000256" key="4">
    <source>
        <dbReference type="ARBA" id="ARBA00011744"/>
    </source>
</evidence>
<evidence type="ECO:0000256" key="6">
    <source>
        <dbReference type="ARBA" id="ARBA00023304"/>
    </source>
</evidence>
<dbReference type="GO" id="GO:0005829">
    <property type="term" value="C:cytosol"/>
    <property type="evidence" value="ECO:0007669"/>
    <property type="project" value="TreeGrafter"/>
</dbReference>
<dbReference type="Gene3D" id="3.30.70.260">
    <property type="match status" value="1"/>
</dbReference>
<dbReference type="UniPathway" id="UPA00049">
    <property type="reaction ID" value="UER00059"/>
</dbReference>
<dbReference type="PANTHER" id="PTHR30239:SF0">
    <property type="entry name" value="ACETOLACTATE SYNTHASE SMALL SUBUNIT 1, CHLOROPLASTIC"/>
    <property type="match status" value="1"/>
</dbReference>
<dbReference type="FunFam" id="3.30.70.260:FF:000001">
    <property type="entry name" value="Acetolactate synthase, small subunit"/>
    <property type="match status" value="1"/>
</dbReference>
<comment type="function">
    <text evidence="8">Catalyzes the conversion of 2 pyruvate molecules into acetolactate in the first common step of the biosynthetic pathway of the branched-amino acids such as leucine, isoleucine, and valine.</text>
</comment>
<dbReference type="Proteomes" id="UP000078148">
    <property type="component" value="Chromosome"/>
</dbReference>
<keyword evidence="11" id="KW-1185">Reference proteome</keyword>
<dbReference type="RefSeq" id="WP_060533753.1">
    <property type="nucleotide sequence ID" value="NZ_CP013023.1"/>
</dbReference>
<evidence type="ECO:0000256" key="2">
    <source>
        <dbReference type="ARBA" id="ARBA00005025"/>
    </source>
</evidence>
<gene>
    <name evidence="10" type="ORF">AR543_09155</name>
</gene>
<dbReference type="Gene3D" id="3.30.70.1150">
    <property type="entry name" value="ACT-like. Chain A, domain 2"/>
    <property type="match status" value="1"/>
</dbReference>
<dbReference type="InterPro" id="IPR039557">
    <property type="entry name" value="AHAS_ACT"/>
</dbReference>
<comment type="catalytic activity">
    <reaction evidence="7 8">
        <text>2 pyruvate + H(+) = (2S)-2-acetolactate + CO2</text>
        <dbReference type="Rhea" id="RHEA:25249"/>
        <dbReference type="ChEBI" id="CHEBI:15361"/>
        <dbReference type="ChEBI" id="CHEBI:15378"/>
        <dbReference type="ChEBI" id="CHEBI:16526"/>
        <dbReference type="ChEBI" id="CHEBI:58476"/>
        <dbReference type="EC" id="2.2.1.6"/>
    </reaction>
</comment>
<evidence type="ECO:0000256" key="5">
    <source>
        <dbReference type="ARBA" id="ARBA00022605"/>
    </source>
</evidence>
<dbReference type="InterPro" id="IPR002912">
    <property type="entry name" value="ACT_dom"/>
</dbReference>
<evidence type="ECO:0000313" key="10">
    <source>
        <dbReference type="EMBL" id="ANF96148.1"/>
    </source>
</evidence>
<keyword evidence="6 8" id="KW-0100">Branched-chain amino acid biosynthesis</keyword>
<name>A0A172ZEV3_9BACL</name>
<dbReference type="GO" id="GO:0003984">
    <property type="term" value="F:acetolactate synthase activity"/>
    <property type="evidence" value="ECO:0007669"/>
    <property type="project" value="UniProtKB-UniRule"/>
</dbReference>
<evidence type="ECO:0000256" key="3">
    <source>
        <dbReference type="ARBA" id="ARBA00006341"/>
    </source>
</evidence>
<dbReference type="FunFam" id="3.30.70.1150:FF:000001">
    <property type="entry name" value="Acetolactate synthase small subunit"/>
    <property type="match status" value="1"/>
</dbReference>
<reference evidence="10 11" key="2">
    <citation type="journal article" date="2016" name="Int. J. Syst. Evol. Microbiol.">
        <title>Paenibacillus bovis sp. nov., isolated from raw yak (Bos grunniens) milk.</title>
        <authorList>
            <person name="Gao C."/>
            <person name="Han J."/>
            <person name="Liu Z."/>
            <person name="Xu X."/>
            <person name="Hang F."/>
            <person name="Wu Z."/>
        </authorList>
    </citation>
    <scope>NUCLEOTIDE SEQUENCE [LARGE SCALE GENOMIC DNA]</scope>
    <source>
        <strain evidence="10 11">BD3526</strain>
    </source>
</reference>
<proteinExistence type="inferred from homology"/>
<dbReference type="InterPro" id="IPR027271">
    <property type="entry name" value="Acetolactate_synth/TF_NikR_C"/>
</dbReference>
<sequence>MIPTTLKHTIAVLVNDQPGVLQRVSGLFGRRGFNIESITVGQSEEAGLSRMVIVTTGDENTLEQVEKQLYKIIDVIKVIDLSSRPMVARELALIKVKAEPAERPEIMGVIETFRAAVVDIGPSSLMVQVVGDTEKIDAMIELLKPYGIRELSRTGATAMIRGNV</sequence>
<comment type="pathway">
    <text evidence="2 8">Amino-acid biosynthesis; L-valine biosynthesis; L-valine from pyruvate: step 1/4.</text>
</comment>
<dbReference type="GO" id="GO:0009099">
    <property type="term" value="P:L-valine biosynthetic process"/>
    <property type="evidence" value="ECO:0007669"/>
    <property type="project" value="UniProtKB-UniRule"/>
</dbReference>
<dbReference type="UniPathway" id="UPA00047">
    <property type="reaction ID" value="UER00055"/>
</dbReference>
<keyword evidence="8" id="KW-0808">Transferase</keyword>
<dbReference type="GO" id="GO:1990610">
    <property type="term" value="F:acetolactate synthase regulator activity"/>
    <property type="evidence" value="ECO:0007669"/>
    <property type="project" value="UniProtKB-UniRule"/>
</dbReference>
<evidence type="ECO:0000259" key="9">
    <source>
        <dbReference type="PROSITE" id="PS51671"/>
    </source>
</evidence>
<dbReference type="PANTHER" id="PTHR30239">
    <property type="entry name" value="ACETOLACTATE SYNTHASE SMALL SUBUNIT"/>
    <property type="match status" value="1"/>
</dbReference>
<dbReference type="GO" id="GO:0009097">
    <property type="term" value="P:isoleucine biosynthetic process"/>
    <property type="evidence" value="ECO:0007669"/>
    <property type="project" value="UniProtKB-UniRule"/>
</dbReference>
<evidence type="ECO:0000256" key="7">
    <source>
        <dbReference type="ARBA" id="ARBA00048670"/>
    </source>
</evidence>
<dbReference type="InterPro" id="IPR045865">
    <property type="entry name" value="ACT-like_dom_sf"/>
</dbReference>
<dbReference type="InterPro" id="IPR019455">
    <property type="entry name" value="Acetolactate_synth_ssu_C"/>
</dbReference>
<feature type="domain" description="ACT" evidence="9">
    <location>
        <begin position="9"/>
        <end position="83"/>
    </location>
</feature>
<dbReference type="SUPFAM" id="SSF55021">
    <property type="entry name" value="ACT-like"/>
    <property type="match status" value="2"/>
</dbReference>
<accession>A0A172ZEV3</accession>
<evidence type="ECO:0000256" key="8">
    <source>
        <dbReference type="RuleBase" id="RU368092"/>
    </source>
</evidence>
<dbReference type="InterPro" id="IPR054480">
    <property type="entry name" value="AHAS_small-like_ACT"/>
</dbReference>
<dbReference type="KEGG" id="pbv:AR543_09155"/>
<comment type="subunit">
    <text evidence="4 8">Dimer of large and small chains.</text>
</comment>
<dbReference type="CDD" id="cd04878">
    <property type="entry name" value="ACT_AHAS"/>
    <property type="match status" value="1"/>
</dbReference>
<dbReference type="EC" id="2.2.1.6" evidence="8"/>
<evidence type="ECO:0000313" key="11">
    <source>
        <dbReference type="Proteomes" id="UP000078148"/>
    </source>
</evidence>
<dbReference type="PROSITE" id="PS51671">
    <property type="entry name" value="ACT"/>
    <property type="match status" value="1"/>
</dbReference>
<protein>
    <recommendedName>
        <fullName evidence="8">Acetolactate synthase small subunit</fullName>
        <shortName evidence="8">AHAS</shortName>
        <shortName evidence="8">ALS</shortName>
        <ecNumber evidence="8">2.2.1.6</ecNumber>
    </recommendedName>
    <alternativeName>
        <fullName evidence="8">Acetohydroxy-acid synthase small subunit</fullName>
    </alternativeName>
</protein>
<dbReference type="EMBL" id="CP013023">
    <property type="protein sequence ID" value="ANF96148.1"/>
    <property type="molecule type" value="Genomic_DNA"/>
</dbReference>
<dbReference type="OrthoDB" id="9787365at2"/>
<evidence type="ECO:0000256" key="1">
    <source>
        <dbReference type="ARBA" id="ARBA00004974"/>
    </source>
</evidence>
<dbReference type="NCBIfam" id="NF008864">
    <property type="entry name" value="PRK11895.1"/>
    <property type="match status" value="1"/>
</dbReference>
<dbReference type="AlphaFoldDB" id="A0A172ZEV3"/>
<dbReference type="NCBIfam" id="TIGR00119">
    <property type="entry name" value="acolac_sm"/>
    <property type="match status" value="1"/>
</dbReference>
<dbReference type="STRING" id="1616788.AR543_09155"/>
<dbReference type="Pfam" id="PF22629">
    <property type="entry name" value="ACT_AHAS_ss"/>
    <property type="match status" value="1"/>
</dbReference>
<reference evidence="11" key="1">
    <citation type="submission" date="2015-10" db="EMBL/GenBank/DDBJ databases">
        <title>Genome of Paenibacillus bovis sp. nov.</title>
        <authorList>
            <person name="Wu Z."/>
            <person name="Gao C."/>
            <person name="Liu Z."/>
            <person name="Zheng H."/>
        </authorList>
    </citation>
    <scope>NUCLEOTIDE SEQUENCE [LARGE SCALE GENOMIC DNA]</scope>
    <source>
        <strain evidence="11">BD3526</strain>
    </source>
</reference>
<dbReference type="InterPro" id="IPR004789">
    <property type="entry name" value="Acetalactate_synth_ssu"/>
</dbReference>
<dbReference type="Pfam" id="PF10369">
    <property type="entry name" value="ALS_ss_C"/>
    <property type="match status" value="1"/>
</dbReference>
<comment type="pathway">
    <text evidence="1 8">Amino-acid biosynthesis; L-isoleucine biosynthesis; L-isoleucine from 2-oxobutanoate: step 1/4.</text>
</comment>
<organism evidence="10 11">
    <name type="scientific">Paenibacillus bovis</name>
    <dbReference type="NCBI Taxonomy" id="1616788"/>
    <lineage>
        <taxon>Bacteria</taxon>
        <taxon>Bacillati</taxon>
        <taxon>Bacillota</taxon>
        <taxon>Bacilli</taxon>
        <taxon>Bacillales</taxon>
        <taxon>Paenibacillaceae</taxon>
        <taxon>Paenibacillus</taxon>
    </lineage>
</organism>